<dbReference type="Proteomes" id="UP000472265">
    <property type="component" value="Chromosome 13"/>
</dbReference>
<evidence type="ECO:0000256" key="6">
    <source>
        <dbReference type="ARBA" id="ARBA00023157"/>
    </source>
</evidence>
<comment type="similarity">
    <text evidence="9">Belongs to the immunoglobulin superfamily. TIM family.</text>
</comment>
<evidence type="ECO:0000256" key="4">
    <source>
        <dbReference type="ARBA" id="ARBA00022989"/>
    </source>
</evidence>
<dbReference type="GeneTree" id="ENSGT00940000163509"/>
<dbReference type="Gene3D" id="2.60.40.10">
    <property type="entry name" value="Immunoglobulins"/>
    <property type="match status" value="1"/>
</dbReference>
<dbReference type="FunFam" id="2.60.40.10:FF:000774">
    <property type="entry name" value="Hepatitis A virus cellular receptor 1"/>
    <property type="match status" value="1"/>
</dbReference>
<dbReference type="PANTHER" id="PTHR46608:SF3">
    <property type="entry name" value="T-CELL IMMUNOGLOBULIN AND MUCIN DOMAIN-CONTAINING PROTEIN 4"/>
    <property type="match status" value="1"/>
</dbReference>
<keyword evidence="12" id="KW-1185">Reference proteome</keyword>
<organism evidence="11 12">
    <name type="scientific">Sparus aurata</name>
    <name type="common">Gilthead sea bream</name>
    <dbReference type="NCBI Taxonomy" id="8175"/>
    <lineage>
        <taxon>Eukaryota</taxon>
        <taxon>Metazoa</taxon>
        <taxon>Chordata</taxon>
        <taxon>Craniata</taxon>
        <taxon>Vertebrata</taxon>
        <taxon>Euteleostomi</taxon>
        <taxon>Actinopterygii</taxon>
        <taxon>Neopterygii</taxon>
        <taxon>Teleostei</taxon>
        <taxon>Neoteleostei</taxon>
        <taxon>Acanthomorphata</taxon>
        <taxon>Eupercaria</taxon>
        <taxon>Spariformes</taxon>
        <taxon>Sparidae</taxon>
        <taxon>Sparus</taxon>
    </lineage>
</organism>
<evidence type="ECO:0000259" key="10">
    <source>
        <dbReference type="PROSITE" id="PS50835"/>
    </source>
</evidence>
<evidence type="ECO:0000256" key="5">
    <source>
        <dbReference type="ARBA" id="ARBA00023136"/>
    </source>
</evidence>
<dbReference type="SMART" id="SM00409">
    <property type="entry name" value="IG"/>
    <property type="match status" value="1"/>
</dbReference>
<dbReference type="FunCoup" id="A0A671VFX4">
    <property type="interactions" value="1"/>
</dbReference>
<evidence type="ECO:0000256" key="8">
    <source>
        <dbReference type="ARBA" id="ARBA00023319"/>
    </source>
</evidence>
<reference evidence="11" key="1">
    <citation type="submission" date="2021-04" db="EMBL/GenBank/DDBJ databases">
        <authorList>
            <consortium name="Wellcome Sanger Institute Data Sharing"/>
        </authorList>
    </citation>
    <scope>NUCLEOTIDE SEQUENCE [LARGE SCALE GENOMIC DNA]</scope>
</reference>
<reference evidence="11" key="3">
    <citation type="submission" date="2025-09" db="UniProtKB">
        <authorList>
            <consortium name="Ensembl"/>
        </authorList>
    </citation>
    <scope>IDENTIFICATION</scope>
</reference>
<protein>
    <recommendedName>
        <fullName evidence="10">Ig-like domain-containing protein</fullName>
    </recommendedName>
</protein>
<keyword evidence="6" id="KW-1015">Disulfide bond</keyword>
<reference evidence="11" key="2">
    <citation type="submission" date="2025-08" db="UniProtKB">
        <authorList>
            <consortium name="Ensembl"/>
        </authorList>
    </citation>
    <scope>IDENTIFICATION</scope>
</reference>
<keyword evidence="7" id="KW-0325">Glycoprotein</keyword>
<dbReference type="InterPro" id="IPR036179">
    <property type="entry name" value="Ig-like_dom_sf"/>
</dbReference>
<accession>A0A671VFX4</accession>
<dbReference type="GO" id="GO:0001786">
    <property type="term" value="F:phosphatidylserine binding"/>
    <property type="evidence" value="ECO:0007669"/>
    <property type="project" value="TreeGrafter"/>
</dbReference>
<proteinExistence type="inferred from homology"/>
<dbReference type="InterPro" id="IPR013106">
    <property type="entry name" value="Ig_V-set"/>
</dbReference>
<evidence type="ECO:0000256" key="2">
    <source>
        <dbReference type="ARBA" id="ARBA00022692"/>
    </source>
</evidence>
<dbReference type="InterPro" id="IPR007110">
    <property type="entry name" value="Ig-like_dom"/>
</dbReference>
<dbReference type="GO" id="GO:0043277">
    <property type="term" value="P:apoptotic cell clearance"/>
    <property type="evidence" value="ECO:0007669"/>
    <property type="project" value="TreeGrafter"/>
</dbReference>
<dbReference type="PROSITE" id="PS50835">
    <property type="entry name" value="IG_LIKE"/>
    <property type="match status" value="1"/>
</dbReference>
<dbReference type="SUPFAM" id="SSF48726">
    <property type="entry name" value="Immunoglobulin"/>
    <property type="match status" value="1"/>
</dbReference>
<dbReference type="Ensembl" id="ENSSAUT00010024896.1">
    <property type="protein sequence ID" value="ENSSAUP00010023591.1"/>
    <property type="gene ID" value="ENSSAUG00010010355.1"/>
</dbReference>
<feature type="domain" description="Ig-like" evidence="10">
    <location>
        <begin position="31"/>
        <end position="114"/>
    </location>
</feature>
<dbReference type="InParanoid" id="A0A671VFX4"/>
<evidence type="ECO:0000256" key="1">
    <source>
        <dbReference type="ARBA" id="ARBA00004479"/>
    </source>
</evidence>
<evidence type="ECO:0000313" key="11">
    <source>
        <dbReference type="Ensembl" id="ENSSAUP00010023591.1"/>
    </source>
</evidence>
<dbReference type="AlphaFoldDB" id="A0A671VFX4"/>
<dbReference type="Pfam" id="PF07686">
    <property type="entry name" value="V-set"/>
    <property type="match status" value="1"/>
</dbReference>
<evidence type="ECO:0000256" key="3">
    <source>
        <dbReference type="ARBA" id="ARBA00022729"/>
    </source>
</evidence>
<keyword evidence="2" id="KW-0812">Transmembrane</keyword>
<evidence type="ECO:0000313" key="12">
    <source>
        <dbReference type="Proteomes" id="UP000472265"/>
    </source>
</evidence>
<evidence type="ECO:0000256" key="9">
    <source>
        <dbReference type="ARBA" id="ARBA00038203"/>
    </source>
</evidence>
<keyword evidence="4" id="KW-1133">Transmembrane helix</keyword>
<dbReference type="InterPro" id="IPR003599">
    <property type="entry name" value="Ig_sub"/>
</dbReference>
<dbReference type="GO" id="GO:0016020">
    <property type="term" value="C:membrane"/>
    <property type="evidence" value="ECO:0007669"/>
    <property type="project" value="UniProtKB-SubCell"/>
</dbReference>
<evidence type="ECO:0000256" key="7">
    <source>
        <dbReference type="ARBA" id="ARBA00023180"/>
    </source>
</evidence>
<keyword evidence="5" id="KW-0472">Membrane</keyword>
<dbReference type="GO" id="GO:0060097">
    <property type="term" value="P:cytoskeletal rearrangement involved in phagocytosis, engulfment"/>
    <property type="evidence" value="ECO:0007669"/>
    <property type="project" value="TreeGrafter"/>
</dbReference>
<sequence length="175" mass="19469">MLTETEVYLLVFSVSTVSECGGSRSVVGHAGQNVTLSCTYDFKYYGALRICWGRGVLPSSGCNNQLISTDGRKVIEGTRASSRYQLLGRLDKGDVSLTILNITESDAGLYGCRVDIPGWFNDDKHHFDLIIKTVSSVKSKTGSRLKHHWFKCPKVQRSNIDALRPKMLSFFITQV</sequence>
<dbReference type="InterPro" id="IPR013783">
    <property type="entry name" value="Ig-like_fold"/>
</dbReference>
<keyword evidence="3" id="KW-0732">Signal</keyword>
<dbReference type="PANTHER" id="PTHR46608">
    <property type="entry name" value="T-CELL IMMUNOGLOBULIN AND MUCIN DOMAIN-CONTAINING PROTEIN 4"/>
    <property type="match status" value="1"/>
</dbReference>
<dbReference type="OMA" id="RICWGRG"/>
<name>A0A671VFX4_SPAAU</name>
<comment type="subcellular location">
    <subcellularLocation>
        <location evidence="1">Membrane</location>
        <topology evidence="1">Single-pass type I membrane protein</topology>
    </subcellularLocation>
</comment>
<keyword evidence="8" id="KW-0393">Immunoglobulin domain</keyword>